<accession>A0AA42CPR8</accession>
<reference evidence="2" key="1">
    <citation type="submission" date="2022-05" db="EMBL/GenBank/DDBJ databases">
        <authorList>
            <person name="Pankratov T."/>
        </authorList>
    </citation>
    <scope>NUCLEOTIDE SEQUENCE</scope>
    <source>
        <strain evidence="2">BP6-180914</strain>
    </source>
</reference>
<dbReference type="AlphaFoldDB" id="A0AA42CPR8"/>
<evidence type="ECO:0000313" key="3">
    <source>
        <dbReference type="Proteomes" id="UP001165667"/>
    </source>
</evidence>
<sequence>MPEKTTAATDAFQEGTVARVEGLKLRDNPYALQTDQHLEWKAGWSATFDLDEDRDPESTRVDGDEVPDATTSLPEVGG</sequence>
<dbReference type="RefSeq" id="WP_282587060.1">
    <property type="nucleotide sequence ID" value="NZ_JAMOIM010000017.1"/>
</dbReference>
<protein>
    <submittedName>
        <fullName evidence="2">Uncharacterized protein</fullName>
    </submittedName>
</protein>
<comment type="caution">
    <text evidence="2">The sequence shown here is derived from an EMBL/GenBank/DDBJ whole genome shotgun (WGS) entry which is preliminary data.</text>
</comment>
<dbReference type="Proteomes" id="UP001165667">
    <property type="component" value="Unassembled WGS sequence"/>
</dbReference>
<feature type="compositionally biased region" description="Polar residues" evidence="1">
    <location>
        <begin position="69"/>
        <end position="78"/>
    </location>
</feature>
<keyword evidence="3" id="KW-1185">Reference proteome</keyword>
<name>A0AA42CPR8_9HYPH</name>
<proteinExistence type="predicted"/>
<gene>
    <name evidence="2" type="ORF">M8523_21965</name>
</gene>
<dbReference type="EMBL" id="JAMOIM010000017">
    <property type="protein sequence ID" value="MCW6510685.1"/>
    <property type="molecule type" value="Genomic_DNA"/>
</dbReference>
<evidence type="ECO:0000256" key="1">
    <source>
        <dbReference type="SAM" id="MobiDB-lite"/>
    </source>
</evidence>
<organism evidence="2 3">
    <name type="scientific">Lichenifustis flavocetrariae</name>
    <dbReference type="NCBI Taxonomy" id="2949735"/>
    <lineage>
        <taxon>Bacteria</taxon>
        <taxon>Pseudomonadati</taxon>
        <taxon>Pseudomonadota</taxon>
        <taxon>Alphaproteobacteria</taxon>
        <taxon>Hyphomicrobiales</taxon>
        <taxon>Lichenihabitantaceae</taxon>
        <taxon>Lichenifustis</taxon>
    </lineage>
</organism>
<evidence type="ECO:0000313" key="2">
    <source>
        <dbReference type="EMBL" id="MCW6510685.1"/>
    </source>
</evidence>
<feature type="region of interest" description="Disordered" evidence="1">
    <location>
        <begin position="49"/>
        <end position="78"/>
    </location>
</feature>